<gene>
    <name evidence="1" type="ORF">AC477_05940</name>
</gene>
<dbReference type="Proteomes" id="UP000037237">
    <property type="component" value="Unassembled WGS sequence"/>
</dbReference>
<evidence type="ECO:0000313" key="1">
    <source>
        <dbReference type="EMBL" id="KON29401.1"/>
    </source>
</evidence>
<evidence type="ECO:0000313" key="2">
    <source>
        <dbReference type="Proteomes" id="UP000037237"/>
    </source>
</evidence>
<dbReference type="AlphaFoldDB" id="A0A0M0BM32"/>
<protein>
    <submittedName>
        <fullName evidence="1">Uncharacterized protein</fullName>
    </submittedName>
</protein>
<reference evidence="1 2" key="1">
    <citation type="submission" date="2015-06" db="EMBL/GenBank/DDBJ databases">
        <title>New insights into the roles of widespread benthic archaea in carbon and nitrogen cycling.</title>
        <authorList>
            <person name="Lazar C.S."/>
            <person name="Baker B.J."/>
            <person name="Seitz K.W."/>
            <person name="Hyde A.S."/>
            <person name="Dick G.J."/>
            <person name="Hinrichs K.-U."/>
            <person name="Teske A.P."/>
        </authorList>
    </citation>
    <scope>NUCLEOTIDE SEQUENCE [LARGE SCALE GENOMIC DNA]</scope>
    <source>
        <strain evidence="1">SG8-32-1</strain>
    </source>
</reference>
<sequence length="74" mass="8426">MSKIGIQFVMQGKLVKKLAKAGATSSEKAIMIEEAGFDEVEEDWLNYFAGDFFGKIKKTETNRYYIGNLYSPDY</sequence>
<accession>A0A0M0BM32</accession>
<comment type="caution">
    <text evidence="1">The sequence shown here is derived from an EMBL/GenBank/DDBJ whole genome shotgun (WGS) entry which is preliminary data.</text>
</comment>
<organism evidence="1 2">
    <name type="scientific">miscellaneous Crenarchaeota group-1 archaeon SG8-32-1</name>
    <dbReference type="NCBI Taxonomy" id="1685124"/>
    <lineage>
        <taxon>Archaea</taxon>
        <taxon>Candidatus Bathyarchaeota</taxon>
        <taxon>MCG-1</taxon>
    </lineage>
</organism>
<dbReference type="EMBL" id="LFWU01000158">
    <property type="protein sequence ID" value="KON29401.1"/>
    <property type="molecule type" value="Genomic_DNA"/>
</dbReference>
<proteinExistence type="predicted"/>
<name>A0A0M0BM32_9ARCH</name>